<keyword evidence="2" id="KW-1185">Reference proteome</keyword>
<dbReference type="SUPFAM" id="SSF47413">
    <property type="entry name" value="lambda repressor-like DNA-binding domains"/>
    <property type="match status" value="1"/>
</dbReference>
<dbReference type="InterPro" id="IPR001387">
    <property type="entry name" value="Cro/C1-type_HTH"/>
</dbReference>
<dbReference type="InterPro" id="IPR010982">
    <property type="entry name" value="Lambda_DNA-bd_dom_sf"/>
</dbReference>
<reference evidence="2" key="1">
    <citation type="submission" date="2017-02" db="EMBL/GenBank/DDBJ databases">
        <authorList>
            <person name="Varghese N."/>
            <person name="Submissions S."/>
        </authorList>
    </citation>
    <scope>NUCLEOTIDE SEQUENCE [LARGE SCALE GENOMIC DNA]</scope>
    <source>
        <strain evidence="2">M1</strain>
    </source>
</reference>
<protein>
    <submittedName>
        <fullName evidence="1">Uncharacterized protein</fullName>
    </submittedName>
</protein>
<sequence length="620" mass="71993">MVKNRSFINYISDRFYNDFYSYLEEHIEGNHDNLDLDIQNVHNVGEVILTDMEIKMASINDLPGMEIEFDVVIDAEIKVSEGDYHYDDYDLCNQWFLLNCKGNLEKSLDDFHIIGIEVYTQRNKIEKPLSDALVPYINKEELDSVARDFLERYYPEMLKRPMPLDPIELADKMELKVEVREITKDMSIFGQIYFHNSQAELYDPHIDEMVIEEVKAGTIFVDPKAYFLRNLGAVNNTIVHECVHWDKHRKAFELERLYNENATKIKCKVVGGIKDGEKDATGWMEWHANALAPRIQMPLSSFKTKAFEVIKRFKKELETPEIIDVIQPAIDELAIFFCVSRLAAKIRMIDSGYEEAAGAFLYINGQYVKPHSFKKGTLKRNQTFSIPAEDAAIQSLINPEIREGNYIYVDSHFVFNHPKYVGENLLGETVLTRYALTHMDECCLIFDLAIKSDGVKERYYTECYLNRDESSAVVFDISYNDGYQHASPEKQSKLLKEQVLEEYRIYRQLTTDYRTCFEIVKDWRGITYEELGEKVLLNERTVRRIMKGETKGSINSIVALCLALKLPPKISSHIINCSPHSLDIHNNTSHQWYDFVLTHKFPESMNSIRDFLLSVNADPL</sequence>
<dbReference type="GO" id="GO:0003677">
    <property type="term" value="F:DNA binding"/>
    <property type="evidence" value="ECO:0007669"/>
    <property type="project" value="InterPro"/>
</dbReference>
<dbReference type="STRING" id="36842.SAMN02194393_01582"/>
<dbReference type="AlphaFoldDB" id="A0A1T5K394"/>
<dbReference type="RefSeq" id="WP_079490670.1">
    <property type="nucleotide sequence ID" value="NZ_FUZT01000003.1"/>
</dbReference>
<dbReference type="OrthoDB" id="581382at2"/>
<dbReference type="EMBL" id="FUZT01000003">
    <property type="protein sequence ID" value="SKC58103.1"/>
    <property type="molecule type" value="Genomic_DNA"/>
</dbReference>
<dbReference type="Proteomes" id="UP000190285">
    <property type="component" value="Unassembled WGS sequence"/>
</dbReference>
<organism evidence="1 2">
    <name type="scientific">Maledivibacter halophilus</name>
    <dbReference type="NCBI Taxonomy" id="36842"/>
    <lineage>
        <taxon>Bacteria</taxon>
        <taxon>Bacillati</taxon>
        <taxon>Bacillota</taxon>
        <taxon>Clostridia</taxon>
        <taxon>Peptostreptococcales</taxon>
        <taxon>Caminicellaceae</taxon>
        <taxon>Maledivibacter</taxon>
    </lineage>
</organism>
<gene>
    <name evidence="1" type="ORF">SAMN02194393_01582</name>
</gene>
<proteinExistence type="predicted"/>
<evidence type="ECO:0000313" key="1">
    <source>
        <dbReference type="EMBL" id="SKC58103.1"/>
    </source>
</evidence>
<evidence type="ECO:0000313" key="2">
    <source>
        <dbReference type="Proteomes" id="UP000190285"/>
    </source>
</evidence>
<dbReference type="CDD" id="cd00093">
    <property type="entry name" value="HTH_XRE"/>
    <property type="match status" value="1"/>
</dbReference>
<name>A0A1T5K394_9FIRM</name>
<accession>A0A1T5K394</accession>